<keyword evidence="1" id="KW-0812">Transmembrane</keyword>
<reference evidence="2" key="2">
    <citation type="submission" date="2020-09" db="EMBL/GenBank/DDBJ databases">
        <authorList>
            <person name="Sun Q."/>
            <person name="Kim S."/>
        </authorList>
    </citation>
    <scope>NUCLEOTIDE SEQUENCE</scope>
    <source>
        <strain evidence="2">KCTC 23224</strain>
    </source>
</reference>
<keyword evidence="1" id="KW-0472">Membrane</keyword>
<dbReference type="Gene3D" id="3.30.300.250">
    <property type="match status" value="1"/>
</dbReference>
<evidence type="ECO:0000256" key="1">
    <source>
        <dbReference type="SAM" id="Phobius"/>
    </source>
</evidence>
<name>A0A8J3G4Y1_9BACT</name>
<dbReference type="RefSeq" id="WP_189579548.1">
    <property type="nucleotide sequence ID" value="NZ_BMYF01000006.1"/>
</dbReference>
<organism evidence="2 3">
    <name type="scientific">Mongoliitalea lutea</name>
    <dbReference type="NCBI Taxonomy" id="849756"/>
    <lineage>
        <taxon>Bacteria</taxon>
        <taxon>Pseudomonadati</taxon>
        <taxon>Bacteroidota</taxon>
        <taxon>Cytophagia</taxon>
        <taxon>Cytophagales</taxon>
        <taxon>Cyclobacteriaceae</taxon>
        <taxon>Mongoliitalea</taxon>
    </lineage>
</organism>
<keyword evidence="3" id="KW-1185">Reference proteome</keyword>
<evidence type="ECO:0000313" key="3">
    <source>
        <dbReference type="Proteomes" id="UP000642809"/>
    </source>
</evidence>
<gene>
    <name evidence="2" type="ORF">GCM10008106_11710</name>
</gene>
<evidence type="ECO:0000313" key="2">
    <source>
        <dbReference type="EMBL" id="GHB32554.1"/>
    </source>
</evidence>
<dbReference type="EMBL" id="BMYF01000006">
    <property type="protein sequence ID" value="GHB32554.1"/>
    <property type="molecule type" value="Genomic_DNA"/>
</dbReference>
<reference evidence="2" key="1">
    <citation type="journal article" date="2014" name="Int. J. Syst. Evol. Microbiol.">
        <title>Complete genome sequence of Corynebacterium casei LMG S-19264T (=DSM 44701T), isolated from a smear-ripened cheese.</title>
        <authorList>
            <consortium name="US DOE Joint Genome Institute (JGI-PGF)"/>
            <person name="Walter F."/>
            <person name="Albersmeier A."/>
            <person name="Kalinowski J."/>
            <person name="Ruckert C."/>
        </authorList>
    </citation>
    <scope>NUCLEOTIDE SEQUENCE</scope>
    <source>
        <strain evidence="2">KCTC 23224</strain>
    </source>
</reference>
<proteinExistence type="predicted"/>
<dbReference type="Proteomes" id="UP000642809">
    <property type="component" value="Unassembled WGS sequence"/>
</dbReference>
<protein>
    <submittedName>
        <fullName evidence="2">Uncharacterized protein</fullName>
    </submittedName>
</protein>
<keyword evidence="1" id="KW-1133">Transmembrane helix</keyword>
<sequence>MEKSPKPNITTIAAYAVAFAATFFLIQYFFFQEHSEEDYLQRAATEVNKSCPMMVDQETRLDGAEALPGNVFQYNYTLINMVAEGVNIEGIKEILEPQITRQVVKNEQLQVFRDREVTMAYRYHDRNGAFLFDIQVGPDKYQ</sequence>
<accession>A0A8J3G4Y1</accession>
<comment type="caution">
    <text evidence="2">The sequence shown here is derived from an EMBL/GenBank/DDBJ whole genome shotgun (WGS) entry which is preliminary data.</text>
</comment>
<feature type="transmembrane region" description="Helical" evidence="1">
    <location>
        <begin position="12"/>
        <end position="31"/>
    </location>
</feature>
<dbReference type="AlphaFoldDB" id="A0A8J3G4Y1"/>